<organism evidence="3 4">
    <name type="scientific">Caenorhabditis briggsae</name>
    <dbReference type="NCBI Taxonomy" id="6238"/>
    <lineage>
        <taxon>Eukaryota</taxon>
        <taxon>Metazoa</taxon>
        <taxon>Ecdysozoa</taxon>
        <taxon>Nematoda</taxon>
        <taxon>Chromadorea</taxon>
        <taxon>Rhabditida</taxon>
        <taxon>Rhabditina</taxon>
        <taxon>Rhabditomorpha</taxon>
        <taxon>Rhabditoidea</taxon>
        <taxon>Rhabditidae</taxon>
        <taxon>Peloderinae</taxon>
        <taxon>Caenorhabditis</taxon>
    </lineage>
</organism>
<sequence length="815" mass="91153">MTHKTEAICTNKRRSQNSENKQTKMLVYTTPNALILEERGKRVHFDRKNGEILKNSDSLAVLNEESVNLCGEVEFLVGKITFEPDQNYLFFVVESSVAANYRGVSATEKHEIRRIERVIGINIKSDSTTIKSQISPGSGTKLKQGTEKLMKFFSANKEARPALLEDVLKLFNDSKDFYFCRERDVTISSQKFFGKSERSSEDSFFWNKRMLSGFSPAQVSKFSCPVMQGYVATSQLEITDQINAFLTITIISRRSTLRAGARYLRRGIDDSSNVANFVETELVLNIFEHELSFVQCRGSIPVFWSQRGFKYRPPLIINRSLEDTQEVFQEHFRRLKAHYDTPLVAVSLVDQRGRELALATRFLEHCVKANDPDVTFFSFDLHQHCRGLNFQKLQTLLSSMEDTLKTIGFCWVDKTGEVVQRQKGVVRTNCIDCLDRTNLVQGQISLAIVLQQAQRLGIFGPLCEPPEVLVQTLQTMWADNGDVISTQYAGTAALKGDVTRNGERKLMGVMKDGYNSASRYYLTHTRDAQRQKAINIVTGQSEVGESAEEESEKEEEENISRMVTETIQFLVPTQQTVIAGWGLINACQSSDEIDTVVILTRSNLYIVTYEIDGEKMTDVQIVALNDIDTVQVGPSGSHNRQCARVETLEGVFIWRPSTVRLFNNAAIRLKSVDEANEYIASVAEQIQVGRNMLTGAEGAVMQVSKIAIPQMSVHRKSMAAMGALFGKIKRVGKNVSPATLSKSASSSSTAAQPPQEKLVEIDGNESDTSEKGGEKGDHLMSKILKMSQFKAEAPSEPFASLLPSITECQTKISLL</sequence>
<dbReference type="Pfam" id="PF12456">
    <property type="entry name" value="hSac2"/>
    <property type="match status" value="1"/>
</dbReference>
<dbReference type="EMBL" id="CP092620">
    <property type="protein sequence ID" value="UMM15300.1"/>
    <property type="molecule type" value="Genomic_DNA"/>
</dbReference>
<dbReference type="Pfam" id="PF02383">
    <property type="entry name" value="Syja_N"/>
    <property type="match status" value="1"/>
</dbReference>
<reference evidence="3 4" key="1">
    <citation type="submission" date="2022-04" db="EMBL/GenBank/DDBJ databases">
        <title>Chromosome-level reference genomes for two strains of Caenorhabditis briggsae: an improved platform for comparative genomics.</title>
        <authorList>
            <person name="Stevens L."/>
            <person name="Andersen E."/>
        </authorList>
    </citation>
    <scope>NUCLEOTIDE SEQUENCE [LARGE SCALE GENOMIC DNA]</scope>
    <source>
        <strain evidence="3">VX34</strain>
        <tissue evidence="3">Whole-organism</tissue>
    </source>
</reference>
<keyword evidence="4" id="KW-1185">Reference proteome</keyword>
<feature type="compositionally biased region" description="Low complexity" evidence="1">
    <location>
        <begin position="738"/>
        <end position="751"/>
    </location>
</feature>
<accession>A0AAE9J4P4</accession>
<evidence type="ECO:0000313" key="3">
    <source>
        <dbReference type="EMBL" id="UMM15300.1"/>
    </source>
</evidence>
<evidence type="ECO:0000313" key="4">
    <source>
        <dbReference type="Proteomes" id="UP000829354"/>
    </source>
</evidence>
<dbReference type="Proteomes" id="UP000829354">
    <property type="component" value="Chromosome I"/>
</dbReference>
<name>A0AAE9J4P4_CAEBR</name>
<evidence type="ECO:0000259" key="2">
    <source>
        <dbReference type="PROSITE" id="PS50275"/>
    </source>
</evidence>
<dbReference type="InterPro" id="IPR002013">
    <property type="entry name" value="SAC_dom"/>
</dbReference>
<dbReference type="AlphaFoldDB" id="A0AAE9J4P4"/>
<feature type="compositionally biased region" description="Basic and acidic residues" evidence="1">
    <location>
        <begin position="768"/>
        <end position="779"/>
    </location>
</feature>
<protein>
    <recommendedName>
        <fullName evidence="2">SAC domain-containing protein</fullName>
    </recommendedName>
</protein>
<dbReference type="PANTHER" id="PTHR45662:SF8">
    <property type="entry name" value="PHOSPHATIDYLINOSITIDE PHOSPHATASE SAC2"/>
    <property type="match status" value="1"/>
</dbReference>
<dbReference type="PANTHER" id="PTHR45662">
    <property type="entry name" value="PHOSPHATIDYLINOSITIDE PHOSPHATASE SAC1"/>
    <property type="match status" value="1"/>
</dbReference>
<gene>
    <name evidence="3" type="ORF">L5515_002776</name>
</gene>
<evidence type="ECO:0000256" key="1">
    <source>
        <dbReference type="SAM" id="MobiDB-lite"/>
    </source>
</evidence>
<feature type="region of interest" description="Disordered" evidence="1">
    <location>
        <begin position="1"/>
        <end position="21"/>
    </location>
</feature>
<feature type="domain" description="SAC" evidence="2">
    <location>
        <begin position="168"/>
        <end position="490"/>
    </location>
</feature>
<dbReference type="InterPro" id="IPR022158">
    <property type="entry name" value="Inositol_phosphatase"/>
</dbReference>
<proteinExistence type="predicted"/>
<dbReference type="PROSITE" id="PS50275">
    <property type="entry name" value="SAC"/>
    <property type="match status" value="1"/>
</dbReference>
<feature type="region of interest" description="Disordered" evidence="1">
    <location>
        <begin position="738"/>
        <end position="779"/>
    </location>
</feature>
<dbReference type="GO" id="GO:0016791">
    <property type="term" value="F:phosphatase activity"/>
    <property type="evidence" value="ECO:0007669"/>
    <property type="project" value="InterPro"/>
</dbReference>